<protein>
    <submittedName>
        <fullName evidence="1">Uncharacterized protein</fullName>
    </submittedName>
</protein>
<gene>
    <name evidence="1" type="ORF">NCTC10293_02181</name>
</gene>
<evidence type="ECO:0000313" key="1">
    <source>
        <dbReference type="EMBL" id="STZ14586.1"/>
    </source>
</evidence>
<proteinExistence type="predicted"/>
<dbReference type="Proteomes" id="UP000255279">
    <property type="component" value="Unassembled WGS sequence"/>
</dbReference>
<sequence>MAIVRVKLGEHILSDKERKVLDERLNALTDDEIEYTEDMPKLTQEDWDNAITYAQFNNLGHTTA</sequence>
<reference evidence="1 2" key="1">
    <citation type="submission" date="2018-06" db="EMBL/GenBank/DDBJ databases">
        <authorList>
            <consortium name="Pathogen Informatics"/>
            <person name="Doyle S."/>
        </authorList>
    </citation>
    <scope>NUCLEOTIDE SEQUENCE [LARGE SCALE GENOMIC DNA]</scope>
    <source>
        <strain evidence="1 2">NCTC10293</strain>
    </source>
</reference>
<evidence type="ECO:0000313" key="2">
    <source>
        <dbReference type="Proteomes" id="UP000255279"/>
    </source>
</evidence>
<dbReference type="AlphaFoldDB" id="A0A378R928"/>
<dbReference type="EMBL" id="UGQE01000004">
    <property type="protein sequence ID" value="STZ14586.1"/>
    <property type="molecule type" value="Genomic_DNA"/>
</dbReference>
<dbReference type="RefSeq" id="WP_133141457.1">
    <property type="nucleotide sequence ID" value="NZ_CAACXO010000030.1"/>
</dbReference>
<name>A0A378R928_9GAMM</name>
<accession>A0A378R928</accession>
<organism evidence="1 2">
    <name type="scientific">Moraxella caviae</name>
    <dbReference type="NCBI Taxonomy" id="34060"/>
    <lineage>
        <taxon>Bacteria</taxon>
        <taxon>Pseudomonadati</taxon>
        <taxon>Pseudomonadota</taxon>
        <taxon>Gammaproteobacteria</taxon>
        <taxon>Moraxellales</taxon>
        <taxon>Moraxellaceae</taxon>
        <taxon>Moraxella</taxon>
    </lineage>
</organism>